<reference evidence="2 3" key="1">
    <citation type="submission" date="2017-05" db="EMBL/GenBank/DDBJ databases">
        <authorList>
            <person name="Song R."/>
            <person name="Chenine A.L."/>
            <person name="Ruprecht R.M."/>
        </authorList>
    </citation>
    <scope>NUCLEOTIDE SEQUENCE [LARGE SCALE GENOMIC DNA]</scope>
    <source>
        <strain evidence="2 3">CECT 7927</strain>
    </source>
</reference>
<gene>
    <name evidence="2" type="primary">fliU</name>
    <name evidence="1" type="synonym">fliB</name>
    <name evidence="1" type="ORF">SBX37_14560</name>
    <name evidence="2" type="ORF">VIM7927_00345</name>
</gene>
<dbReference type="Proteomes" id="UP001283366">
    <property type="component" value="Unassembled WGS sequence"/>
</dbReference>
<keyword evidence="2" id="KW-0969">Cilium</keyword>
<keyword evidence="4" id="KW-1185">Reference proteome</keyword>
<organism evidence="2 3">
    <name type="scientific">Vibrio mangrovi</name>
    <dbReference type="NCBI Taxonomy" id="474394"/>
    <lineage>
        <taxon>Bacteria</taxon>
        <taxon>Pseudomonadati</taxon>
        <taxon>Pseudomonadota</taxon>
        <taxon>Gammaproteobacteria</taxon>
        <taxon>Vibrionales</taxon>
        <taxon>Vibrionaceae</taxon>
        <taxon>Vibrio</taxon>
    </lineage>
</organism>
<dbReference type="OrthoDB" id="86584at2"/>
<accession>A0A1Y6ISR7</accession>
<evidence type="ECO:0000313" key="1">
    <source>
        <dbReference type="EMBL" id="MDW6004079.1"/>
    </source>
</evidence>
<keyword evidence="2" id="KW-0966">Cell projection</keyword>
<evidence type="ECO:0000313" key="3">
    <source>
        <dbReference type="Proteomes" id="UP000196125"/>
    </source>
</evidence>
<keyword evidence="1" id="KW-0808">Transferase</keyword>
<dbReference type="EMBL" id="JAWRCO010000001">
    <property type="protein sequence ID" value="MDW6004079.1"/>
    <property type="molecule type" value="Genomic_DNA"/>
</dbReference>
<dbReference type="EMBL" id="FXXI01000001">
    <property type="protein sequence ID" value="SMR99123.1"/>
    <property type="molecule type" value="Genomic_DNA"/>
</dbReference>
<dbReference type="RefSeq" id="WP_087479181.1">
    <property type="nucleotide sequence ID" value="NZ_AP024883.1"/>
</dbReference>
<keyword evidence="1" id="KW-0489">Methyltransferase</keyword>
<dbReference type="GO" id="GO:0008168">
    <property type="term" value="F:methyltransferase activity"/>
    <property type="evidence" value="ECO:0007669"/>
    <property type="project" value="UniProtKB-KW"/>
</dbReference>
<keyword evidence="2" id="KW-0282">Flagellum</keyword>
<dbReference type="EC" id="2.1.1.-" evidence="1"/>
<protein>
    <submittedName>
        <fullName evidence="2">Flagellar biosynthetic protein FliU</fullName>
    </submittedName>
    <submittedName>
        <fullName evidence="1">Flagellin lysine-N-methylase</fullName>
        <ecNumber evidence="1">2.1.1.-</ecNumber>
    </submittedName>
</protein>
<evidence type="ECO:0000313" key="2">
    <source>
        <dbReference type="EMBL" id="SMR99123.1"/>
    </source>
</evidence>
<proteinExistence type="predicted"/>
<evidence type="ECO:0000313" key="4">
    <source>
        <dbReference type="Proteomes" id="UP001283366"/>
    </source>
</evidence>
<dbReference type="NCBIfam" id="NF038110">
    <property type="entry name" value="Lys_methyl_FliB"/>
    <property type="match status" value="1"/>
</dbReference>
<reference evidence="1 4" key="2">
    <citation type="submission" date="2023-11" db="EMBL/GenBank/DDBJ databases">
        <title>Plant-associative lifestyle of Vibrio porteresiae and its evolutionary dynamics.</title>
        <authorList>
            <person name="Rameshkumar N."/>
            <person name="Kirti K."/>
        </authorList>
    </citation>
    <scope>NUCLEOTIDE SEQUENCE [LARGE SCALE GENOMIC DNA]</scope>
    <source>
        <strain evidence="1 4">MSSRF38</strain>
    </source>
</reference>
<dbReference type="Proteomes" id="UP000196125">
    <property type="component" value="Unassembled WGS sequence"/>
</dbReference>
<dbReference type="GO" id="GO:0032259">
    <property type="term" value="P:methylation"/>
    <property type="evidence" value="ECO:0007669"/>
    <property type="project" value="UniProtKB-KW"/>
</dbReference>
<dbReference type="AlphaFoldDB" id="A0A1Y6ISR7"/>
<name>A0A1Y6ISR7_9VIBR</name>
<sequence length="404" mass="46773">MYQSSTLGFSYIEQFRCLADQCENNCCHEWNITIHEDQVQHYRNNFPPLYDLIVREDDIYRLRRDETGNTCAAQDQGMCTVHRDYGESQLSDTCIDYPRLYRSLNQFYSRAGTMSCPDIARRCLFDENPFELIPTQLPENHQHGKGLFPAQIEQLTQDIWARTISALITTVQDKDLSIEATLAMLLTLAPKLESTPRIEWQTLIEDAGNHVGSTGESGDVISVEEQGNRTTDFLLVVLEHLERKSMPESLRQGMLGVFEVLSRNEQQRPRCRLLQSVKDYYQEHRDSWIKHVLKRFVAAEISRNGFPFISTTPAGKDYGTTLEEWAATLCLRTLSLRLFLTTSAVHIATPEQPVPDEDTIVGWVYRFCRRINHDTTGPLELRMRQMIMESESTRLREYLDFSRL</sequence>